<organism evidence="2 3">
    <name type="scientific">Pyricularia oryzae</name>
    <name type="common">Rice blast fungus</name>
    <name type="synonym">Magnaporthe oryzae</name>
    <dbReference type="NCBI Taxonomy" id="318829"/>
    <lineage>
        <taxon>Eukaryota</taxon>
        <taxon>Fungi</taxon>
        <taxon>Dikarya</taxon>
        <taxon>Ascomycota</taxon>
        <taxon>Pezizomycotina</taxon>
        <taxon>Sordariomycetes</taxon>
        <taxon>Sordariomycetidae</taxon>
        <taxon>Magnaporthales</taxon>
        <taxon>Pyriculariaceae</taxon>
        <taxon>Pyricularia</taxon>
    </lineage>
</organism>
<evidence type="ECO:0000313" key="2">
    <source>
        <dbReference type="EMBL" id="QBZ66460.1"/>
    </source>
</evidence>
<name>A0A4P7NVC7_PYROR</name>
<feature type="compositionally biased region" description="Basic and acidic residues" evidence="1">
    <location>
        <begin position="26"/>
        <end position="36"/>
    </location>
</feature>
<accession>A0A4P7NVC7</accession>
<sequence length="117" mass="12879">MTKTGGIRTEHASVGRHCQTLYSGMESKDNGKDNHASIKATQNSESIAVETLYFRGDDLDGTIVDLQVACSSRRRGRSEKTWSASDLVALLRTQTPTLDTSQETKGRQVECITRTCI</sequence>
<gene>
    <name evidence="2" type="ORF">PoMZ_13437</name>
</gene>
<evidence type="ECO:0000256" key="1">
    <source>
        <dbReference type="SAM" id="MobiDB-lite"/>
    </source>
</evidence>
<protein>
    <submittedName>
        <fullName evidence="2">Uncharacterized protein</fullName>
    </submittedName>
</protein>
<evidence type="ECO:0000313" key="3">
    <source>
        <dbReference type="Proteomes" id="UP000294847"/>
    </source>
</evidence>
<dbReference type="Proteomes" id="UP000294847">
    <property type="component" value="Chromosome 7"/>
</dbReference>
<reference evidence="2 3" key="1">
    <citation type="journal article" date="2019" name="Mol. Biol. Evol.">
        <title>Blast fungal genomes show frequent chromosomal changes, gene gains and losses, and effector gene turnover.</title>
        <authorList>
            <person name="Gomez Luciano L.B."/>
            <person name="Jason Tsai I."/>
            <person name="Chuma I."/>
            <person name="Tosa Y."/>
            <person name="Chen Y.H."/>
            <person name="Li J.Y."/>
            <person name="Li M.Y."/>
            <person name="Jade Lu M.Y."/>
            <person name="Nakayashiki H."/>
            <person name="Li W.H."/>
        </authorList>
    </citation>
    <scope>NUCLEOTIDE SEQUENCE [LARGE SCALE GENOMIC DNA]</scope>
    <source>
        <strain evidence="2">MZ5-1-6</strain>
    </source>
</reference>
<feature type="region of interest" description="Disordered" evidence="1">
    <location>
        <begin position="1"/>
        <end position="41"/>
    </location>
</feature>
<dbReference type="AlphaFoldDB" id="A0A4P7NVC7"/>
<dbReference type="EMBL" id="CP034210">
    <property type="protein sequence ID" value="QBZ66460.1"/>
    <property type="molecule type" value="Genomic_DNA"/>
</dbReference>
<proteinExistence type="predicted"/>